<evidence type="ECO:0000259" key="1">
    <source>
        <dbReference type="PROSITE" id="PS51186"/>
    </source>
</evidence>
<dbReference type="InterPro" id="IPR053144">
    <property type="entry name" value="Acetyltransferase_Butenolide"/>
</dbReference>
<dbReference type="Pfam" id="PF13673">
    <property type="entry name" value="Acetyltransf_10"/>
    <property type="match status" value="1"/>
</dbReference>
<proteinExistence type="predicted"/>
<gene>
    <name evidence="2" type="ORF">SAMN05421790_103345</name>
</gene>
<dbReference type="InterPro" id="IPR016181">
    <property type="entry name" value="Acyl_CoA_acyltransferase"/>
</dbReference>
<dbReference type="Gene3D" id="3.40.630.30">
    <property type="match status" value="1"/>
</dbReference>
<accession>A0A1N7KYQ3</accession>
<name>A0A1N7KYQ3_9BACL</name>
<keyword evidence="3" id="KW-1185">Reference proteome</keyword>
<sequence>MKPYDIRHELPSVDDYMRLRKIAGMSGRSREAATTGLKNSLFSVCVYAGDRLIGMGRLVGDGGCNFEVVDVAVDPEFQGRGIGKDIMKVITGYLDEHAPESAYVSLIADVPADRLYKKFGFDYTTPSVGMYKRY</sequence>
<protein>
    <submittedName>
        <fullName evidence="2">Acetyltransferase (GNAT) domain-containing protein</fullName>
    </submittedName>
</protein>
<evidence type="ECO:0000313" key="3">
    <source>
        <dbReference type="Proteomes" id="UP000186795"/>
    </source>
</evidence>
<keyword evidence="2" id="KW-0808">Transferase</keyword>
<dbReference type="PANTHER" id="PTHR43233">
    <property type="entry name" value="FAMILY N-ACETYLTRANSFERASE, PUTATIVE (AFU_ORTHOLOGUE AFUA_6G03350)-RELATED"/>
    <property type="match status" value="1"/>
</dbReference>
<evidence type="ECO:0000313" key="2">
    <source>
        <dbReference type="EMBL" id="SIS66626.1"/>
    </source>
</evidence>
<dbReference type="AlphaFoldDB" id="A0A1N7KYQ3"/>
<dbReference type="PROSITE" id="PS51186">
    <property type="entry name" value="GNAT"/>
    <property type="match status" value="1"/>
</dbReference>
<dbReference type="InterPro" id="IPR000182">
    <property type="entry name" value="GNAT_dom"/>
</dbReference>
<dbReference type="PANTHER" id="PTHR43233:SF1">
    <property type="entry name" value="FAMILY N-ACETYLTRANSFERASE, PUTATIVE (AFU_ORTHOLOGUE AFUA_6G03350)-RELATED"/>
    <property type="match status" value="1"/>
</dbReference>
<dbReference type="CDD" id="cd04301">
    <property type="entry name" value="NAT_SF"/>
    <property type="match status" value="1"/>
</dbReference>
<dbReference type="SUPFAM" id="SSF55729">
    <property type="entry name" value="Acyl-CoA N-acyltransferases (Nat)"/>
    <property type="match status" value="1"/>
</dbReference>
<organism evidence="2 3">
    <name type="scientific">Kroppenstedtia eburnea</name>
    <dbReference type="NCBI Taxonomy" id="714067"/>
    <lineage>
        <taxon>Bacteria</taxon>
        <taxon>Bacillati</taxon>
        <taxon>Bacillota</taxon>
        <taxon>Bacilli</taxon>
        <taxon>Bacillales</taxon>
        <taxon>Thermoactinomycetaceae</taxon>
        <taxon>Kroppenstedtia</taxon>
    </lineage>
</organism>
<reference evidence="3" key="1">
    <citation type="submission" date="2017-01" db="EMBL/GenBank/DDBJ databases">
        <authorList>
            <person name="Varghese N."/>
            <person name="Submissions S."/>
        </authorList>
    </citation>
    <scope>NUCLEOTIDE SEQUENCE [LARGE SCALE GENOMIC DNA]</scope>
    <source>
        <strain evidence="3">DSM 45196</strain>
    </source>
</reference>
<dbReference type="GO" id="GO:0016747">
    <property type="term" value="F:acyltransferase activity, transferring groups other than amino-acyl groups"/>
    <property type="evidence" value="ECO:0007669"/>
    <property type="project" value="InterPro"/>
</dbReference>
<dbReference type="Proteomes" id="UP000186795">
    <property type="component" value="Unassembled WGS sequence"/>
</dbReference>
<feature type="domain" description="N-acetyltransferase" evidence="1">
    <location>
        <begin position="4"/>
        <end position="134"/>
    </location>
</feature>
<dbReference type="EMBL" id="FTOD01000003">
    <property type="protein sequence ID" value="SIS66626.1"/>
    <property type="molecule type" value="Genomic_DNA"/>
</dbReference>